<proteinExistence type="predicted"/>
<reference evidence="4 5" key="1">
    <citation type="submission" date="2021-06" db="EMBL/GenBank/DDBJ databases">
        <authorList>
            <person name="Sun Q."/>
            <person name="Li D."/>
        </authorList>
    </citation>
    <scope>NUCLEOTIDE SEQUENCE [LARGE SCALE GENOMIC DNA]</scope>
    <source>
        <strain evidence="4 5">MSJ-1</strain>
    </source>
</reference>
<dbReference type="InterPro" id="IPR004843">
    <property type="entry name" value="Calcineurin-like_PHP"/>
</dbReference>
<dbReference type="Proteomes" id="UP000783742">
    <property type="component" value="Unassembled WGS sequence"/>
</dbReference>
<keyword evidence="5" id="KW-1185">Reference proteome</keyword>
<comment type="caution">
    <text evidence="4">The sequence shown here is derived from an EMBL/GenBank/DDBJ whole genome shotgun (WGS) entry which is preliminary data.</text>
</comment>
<dbReference type="RefSeq" id="WP_216548417.1">
    <property type="nucleotide sequence ID" value="NZ_JAHLQO010000001.1"/>
</dbReference>
<name>A0ABS6FEJ7_9FIRM</name>
<dbReference type="EMBL" id="JAHLQO010000001">
    <property type="protein sequence ID" value="MBU5668600.1"/>
    <property type="molecule type" value="Genomic_DNA"/>
</dbReference>
<dbReference type="Pfam" id="PF00149">
    <property type="entry name" value="Metallophos"/>
    <property type="match status" value="1"/>
</dbReference>
<accession>A0ABS6FEJ7</accession>
<organism evidence="4 5">
    <name type="scientific">Peptoniphilus ovalis</name>
    <dbReference type="NCBI Taxonomy" id="2841503"/>
    <lineage>
        <taxon>Bacteria</taxon>
        <taxon>Bacillati</taxon>
        <taxon>Bacillota</taxon>
        <taxon>Tissierellia</taxon>
        <taxon>Tissierellales</taxon>
        <taxon>Peptoniphilaceae</taxon>
        <taxon>Peptoniphilus</taxon>
    </lineage>
</organism>
<protein>
    <submittedName>
        <fullName evidence="4">5'-nucleotidase C-terminal domain-containing protein</fullName>
    </submittedName>
</protein>
<gene>
    <name evidence="4" type="ORF">KQI68_01970</name>
</gene>
<dbReference type="Pfam" id="PF02872">
    <property type="entry name" value="5_nucleotid_C"/>
    <property type="match status" value="1"/>
</dbReference>
<evidence type="ECO:0000256" key="1">
    <source>
        <dbReference type="ARBA" id="ARBA00022729"/>
    </source>
</evidence>
<evidence type="ECO:0000313" key="5">
    <source>
        <dbReference type="Proteomes" id="UP000783742"/>
    </source>
</evidence>
<feature type="domain" description="SLH" evidence="3">
    <location>
        <begin position="140"/>
        <end position="203"/>
    </location>
</feature>
<dbReference type="PANTHER" id="PTHR11575:SF24">
    <property type="entry name" value="5'-NUCLEOTIDASE"/>
    <property type="match status" value="1"/>
</dbReference>
<dbReference type="InterPro" id="IPR008334">
    <property type="entry name" value="5'-Nucleotdase_C"/>
</dbReference>
<feature type="domain" description="SLH" evidence="3">
    <location>
        <begin position="86"/>
        <end position="139"/>
    </location>
</feature>
<dbReference type="Pfam" id="PF00395">
    <property type="entry name" value="SLH"/>
    <property type="match status" value="3"/>
</dbReference>
<dbReference type="PANTHER" id="PTHR11575">
    <property type="entry name" value="5'-NUCLEOTIDASE-RELATED"/>
    <property type="match status" value="1"/>
</dbReference>
<keyword evidence="1 2" id="KW-0732">Signal</keyword>
<dbReference type="InterPro" id="IPR001119">
    <property type="entry name" value="SLH_dom"/>
</dbReference>
<evidence type="ECO:0000256" key="2">
    <source>
        <dbReference type="SAM" id="SignalP"/>
    </source>
</evidence>
<evidence type="ECO:0000313" key="4">
    <source>
        <dbReference type="EMBL" id="MBU5668600.1"/>
    </source>
</evidence>
<feature type="signal peptide" evidence="2">
    <location>
        <begin position="1"/>
        <end position="25"/>
    </location>
</feature>
<dbReference type="PROSITE" id="PS51272">
    <property type="entry name" value="SLH"/>
    <property type="match status" value="3"/>
</dbReference>
<feature type="chain" id="PRO_5045523725" evidence="2">
    <location>
        <begin position="26"/>
        <end position="692"/>
    </location>
</feature>
<evidence type="ECO:0000259" key="3">
    <source>
        <dbReference type="PROSITE" id="PS51272"/>
    </source>
</evidence>
<sequence length="692" mass="75265">MKKSIKKWIAPIALATVLMPTSIFAFSDVDKEHWASADINWASSEDIVKGYPDETFKPEGNITRAEFYKMVNVFADFKDEKDVKFTDVKDSDWFYSDVKKAVAAGYIEDAAGELKPNEAISREEVADILSTVYKLEDKENEANNFSDKDAIKDKGSVGALVEKKIINGYPDGSFKPAGDIKRSEAAKMLHTTVKTLGKTDLYFGVYKDDLIILHTNDVHGAVNADDKHIGYANYKNVIDKIKNDNKKVIVVDAGDASQGSNFASLNEGADVITVMNMLGLNAFAPGNHEFDYSKESALENHKNSKFKWYASNLFDEKTGETIFSKGEVIDVDGLKVGIFGLATPETKYKADPRNTKGIAISKTVEENSKIAQEEADKLRKEGAEVVVMISHVGTDESSDVTTEKIAKNVKGVDVMIDGHSHTLFKNGEKTGNSFIASTGDTLRNIGFTTISKDGNVKSRMITKSEALSYGENAEVQKVIDDLSKEQEKVLGEVLGKTATNLDGEREQVRAGETNLGNLITDAMRKEAKADVVITNGGGIRASIKAGDVTVGDVFTVLPFGNAMTVIEVTGKDIVDALNHGVKDYPNPAGQFSHVSGITFDLVAGKPSKATNVKVGGAPIDLSKTYTLATNDFMAVGGDGYDMFKGKTQKALYGSLAKIVEDYIRQLTKENPNGFEYKTENRINVVGEAKNAA</sequence>
<feature type="domain" description="SLH" evidence="3">
    <location>
        <begin position="22"/>
        <end position="85"/>
    </location>
</feature>
<dbReference type="CDD" id="cd00845">
    <property type="entry name" value="MPP_UshA_N_like"/>
    <property type="match status" value="1"/>
</dbReference>
<dbReference type="InterPro" id="IPR006179">
    <property type="entry name" value="5_nucleotidase/apyrase"/>
</dbReference>